<name>V9WBB4_9BACL</name>
<evidence type="ECO:0008006" key="3">
    <source>
        <dbReference type="Google" id="ProtNLM"/>
    </source>
</evidence>
<gene>
    <name evidence="1" type="ORF">ERIC2_c37740</name>
</gene>
<dbReference type="EMBL" id="CP003355">
    <property type="protein sequence ID" value="AHD07483.1"/>
    <property type="molecule type" value="Genomic_DNA"/>
</dbReference>
<proteinExistence type="predicted"/>
<dbReference type="SUPFAM" id="SSF52540">
    <property type="entry name" value="P-loop containing nucleoside triphosphate hydrolases"/>
    <property type="match status" value="1"/>
</dbReference>
<dbReference type="KEGG" id="plv:ERIC2_c37740"/>
<evidence type="ECO:0000313" key="2">
    <source>
        <dbReference type="Proteomes" id="UP000029431"/>
    </source>
</evidence>
<sequence length="54" mass="6254">MGFLLKPDLDGNEDHRVNYVACSRAKKKLYICVPEISDEAHTILSTKFIIRKLY</sequence>
<dbReference type="AlphaFoldDB" id="V9WBB4"/>
<dbReference type="InterPro" id="IPR027417">
    <property type="entry name" value="P-loop_NTPase"/>
</dbReference>
<organism evidence="1 2">
    <name type="scientific">Paenibacillus larvae subsp. larvae DSM 25430</name>
    <dbReference type="NCBI Taxonomy" id="697284"/>
    <lineage>
        <taxon>Bacteria</taxon>
        <taxon>Bacillati</taxon>
        <taxon>Bacillota</taxon>
        <taxon>Bacilli</taxon>
        <taxon>Bacillales</taxon>
        <taxon>Paenibacillaceae</taxon>
        <taxon>Paenibacillus</taxon>
    </lineage>
</organism>
<dbReference type="Proteomes" id="UP000029431">
    <property type="component" value="Chromosome"/>
</dbReference>
<dbReference type="Gene3D" id="3.30.160.800">
    <property type="match status" value="1"/>
</dbReference>
<protein>
    <recommendedName>
        <fullName evidence="3">UvrD-like helicase C-terminal domain-containing protein</fullName>
    </recommendedName>
</protein>
<accession>V9WBB4</accession>
<reference evidence="1 2" key="1">
    <citation type="journal article" date="2014" name="PLoS ONE">
        <title>How to Kill the Honey Bee Larva: Genomic Potential and Virulence Mechanisms of Paenibacillus larvae.</title>
        <authorList>
            <person name="Djukic M."/>
            <person name="Brzuszkiewicz E."/>
            <person name="Funfhaus A."/>
            <person name="Voss J."/>
            <person name="Gollnow K."/>
            <person name="Poppinga L."/>
            <person name="Liesegang H."/>
            <person name="Garcia-Gonzalez E."/>
            <person name="Genersch E."/>
            <person name="Daniel R."/>
        </authorList>
    </citation>
    <scope>NUCLEOTIDE SEQUENCE [LARGE SCALE GENOMIC DNA]</scope>
    <source>
        <strain evidence="1 2">DSM 25430</strain>
    </source>
</reference>
<evidence type="ECO:0000313" key="1">
    <source>
        <dbReference type="EMBL" id="AHD07483.1"/>
    </source>
</evidence>
<dbReference type="HOGENOM" id="CLU_3046086_0_0_9"/>
<keyword evidence="2" id="KW-1185">Reference proteome</keyword>